<comment type="caution">
    <text evidence="2">The sequence shown here is derived from an EMBL/GenBank/DDBJ whole genome shotgun (WGS) entry which is preliminary data.</text>
</comment>
<proteinExistence type="predicted"/>
<evidence type="ECO:0000313" key="3">
    <source>
        <dbReference type="Proteomes" id="UP000756387"/>
    </source>
</evidence>
<evidence type="ECO:0000256" key="1">
    <source>
        <dbReference type="SAM" id="MobiDB-lite"/>
    </source>
</evidence>
<feature type="compositionally biased region" description="Polar residues" evidence="1">
    <location>
        <begin position="41"/>
        <end position="53"/>
    </location>
</feature>
<evidence type="ECO:0000313" key="2">
    <source>
        <dbReference type="EMBL" id="MBE7323478.1"/>
    </source>
</evidence>
<sequence>MGALSWLRRLTSGLVAVGVVTLAGCGEESSSEGSATPEPSVASSPTASGSPTESAGPGLPACDEVWQTGETLRRGYAGCEQDGETVPVDALRCSSGQKFVTFLSSHYAVVGGLVREVEGDIDSDEKYRAAVESCRA</sequence>
<dbReference type="EMBL" id="JADCSA010000002">
    <property type="protein sequence ID" value="MBE7323478.1"/>
    <property type="molecule type" value="Genomic_DNA"/>
</dbReference>
<reference evidence="2 3" key="1">
    <citation type="submission" date="2020-10" db="EMBL/GenBank/DDBJ databases">
        <title>Nocardioides sp. isolated from sludge.</title>
        <authorList>
            <person name="Zhang X."/>
        </authorList>
    </citation>
    <scope>NUCLEOTIDE SEQUENCE [LARGE SCALE GENOMIC DNA]</scope>
    <source>
        <strain evidence="2 3">Y6</strain>
    </source>
</reference>
<gene>
    <name evidence="2" type="ORF">IEQ44_02270</name>
</gene>
<dbReference type="RefSeq" id="WP_193636817.1">
    <property type="nucleotide sequence ID" value="NZ_JADCSA010000002.1"/>
</dbReference>
<organism evidence="2 3">
    <name type="scientific">Nocardioides malaquae</name>
    <dbReference type="NCBI Taxonomy" id="2773426"/>
    <lineage>
        <taxon>Bacteria</taxon>
        <taxon>Bacillati</taxon>
        <taxon>Actinomycetota</taxon>
        <taxon>Actinomycetes</taxon>
        <taxon>Propionibacteriales</taxon>
        <taxon>Nocardioidaceae</taxon>
        <taxon>Nocardioides</taxon>
    </lineage>
</organism>
<feature type="region of interest" description="Disordered" evidence="1">
    <location>
        <begin position="26"/>
        <end position="63"/>
    </location>
</feature>
<accession>A0ABR9RPP2</accession>
<evidence type="ECO:0008006" key="4">
    <source>
        <dbReference type="Google" id="ProtNLM"/>
    </source>
</evidence>
<dbReference type="Proteomes" id="UP000756387">
    <property type="component" value="Unassembled WGS sequence"/>
</dbReference>
<name>A0ABR9RPP2_9ACTN</name>
<protein>
    <recommendedName>
        <fullName evidence="4">Secreted protein</fullName>
    </recommendedName>
</protein>
<keyword evidence="3" id="KW-1185">Reference proteome</keyword>